<evidence type="ECO:0008006" key="5">
    <source>
        <dbReference type="Google" id="ProtNLM"/>
    </source>
</evidence>
<comment type="caution">
    <text evidence="3">The sequence shown here is derived from an EMBL/GenBank/DDBJ whole genome shotgun (WGS) entry which is preliminary data.</text>
</comment>
<feature type="region of interest" description="Disordered" evidence="1">
    <location>
        <begin position="1"/>
        <end position="95"/>
    </location>
</feature>
<organism evidence="3 4">
    <name type="scientific">Deinandra increscens subsp. villosa</name>
    <dbReference type="NCBI Taxonomy" id="3103831"/>
    <lineage>
        <taxon>Eukaryota</taxon>
        <taxon>Viridiplantae</taxon>
        <taxon>Streptophyta</taxon>
        <taxon>Embryophyta</taxon>
        <taxon>Tracheophyta</taxon>
        <taxon>Spermatophyta</taxon>
        <taxon>Magnoliopsida</taxon>
        <taxon>eudicotyledons</taxon>
        <taxon>Gunneridae</taxon>
        <taxon>Pentapetalae</taxon>
        <taxon>asterids</taxon>
        <taxon>campanulids</taxon>
        <taxon>Asterales</taxon>
        <taxon>Asteraceae</taxon>
        <taxon>Asteroideae</taxon>
        <taxon>Heliantheae alliance</taxon>
        <taxon>Madieae</taxon>
        <taxon>Madiinae</taxon>
        <taxon>Deinandra</taxon>
    </lineage>
</organism>
<feature type="transmembrane region" description="Helical" evidence="2">
    <location>
        <begin position="369"/>
        <end position="389"/>
    </location>
</feature>
<dbReference type="InterPro" id="IPR044708">
    <property type="entry name" value="CPR5"/>
</dbReference>
<feature type="transmembrane region" description="Helical" evidence="2">
    <location>
        <begin position="464"/>
        <end position="483"/>
    </location>
</feature>
<feature type="compositionally biased region" description="Basic residues" evidence="1">
    <location>
        <begin position="49"/>
        <end position="61"/>
    </location>
</feature>
<dbReference type="PANTHER" id="PTHR35322:SF2">
    <property type="entry name" value="PROTEIN CPR-5"/>
    <property type="match status" value="1"/>
</dbReference>
<keyword evidence="2" id="KW-0812">Transmembrane</keyword>
<keyword evidence="4" id="KW-1185">Reference proteome</keyword>
<dbReference type="GO" id="GO:0010150">
    <property type="term" value="P:leaf senescence"/>
    <property type="evidence" value="ECO:0007669"/>
    <property type="project" value="InterPro"/>
</dbReference>
<feature type="transmembrane region" description="Helical" evidence="2">
    <location>
        <begin position="495"/>
        <end position="520"/>
    </location>
</feature>
<feature type="transmembrane region" description="Helical" evidence="2">
    <location>
        <begin position="434"/>
        <end position="452"/>
    </location>
</feature>
<evidence type="ECO:0000313" key="4">
    <source>
        <dbReference type="Proteomes" id="UP001408789"/>
    </source>
</evidence>
<accession>A0AAP0CXH1</accession>
<reference evidence="3 4" key="1">
    <citation type="submission" date="2024-04" db="EMBL/GenBank/DDBJ databases">
        <title>The reference genome of an endangered Asteraceae, Deinandra increscens subsp. villosa, native to the Central Coast of California.</title>
        <authorList>
            <person name="Guilliams M."/>
            <person name="Hasenstab-Lehman K."/>
            <person name="Meyer R."/>
            <person name="Mcevoy S."/>
        </authorList>
    </citation>
    <scope>NUCLEOTIDE SEQUENCE [LARGE SCALE GENOMIC DNA]</scope>
    <source>
        <tissue evidence="3">Leaf</tissue>
    </source>
</reference>
<keyword evidence="2" id="KW-0472">Membrane</keyword>
<dbReference type="Proteomes" id="UP001408789">
    <property type="component" value="Unassembled WGS sequence"/>
</dbReference>
<evidence type="ECO:0000256" key="1">
    <source>
        <dbReference type="SAM" id="MobiDB-lite"/>
    </source>
</evidence>
<dbReference type="GO" id="GO:0006952">
    <property type="term" value="P:defense response"/>
    <property type="evidence" value="ECO:0007669"/>
    <property type="project" value="InterPro"/>
</dbReference>
<dbReference type="EMBL" id="JBCNJP010000019">
    <property type="protein sequence ID" value="KAK9062270.1"/>
    <property type="molecule type" value="Genomic_DNA"/>
</dbReference>
<feature type="compositionally biased region" description="Low complexity" evidence="1">
    <location>
        <begin position="77"/>
        <end position="92"/>
    </location>
</feature>
<keyword evidence="2" id="KW-1133">Transmembrane helix</keyword>
<feature type="compositionally biased region" description="Pro residues" evidence="1">
    <location>
        <begin position="8"/>
        <end position="17"/>
    </location>
</feature>
<feature type="compositionally biased region" description="Polar residues" evidence="1">
    <location>
        <begin position="26"/>
        <end position="36"/>
    </location>
</feature>
<feature type="transmembrane region" description="Helical" evidence="2">
    <location>
        <begin position="541"/>
        <end position="561"/>
    </location>
</feature>
<dbReference type="PANTHER" id="PTHR35322">
    <property type="entry name" value="PROTEIN CPR-5"/>
    <property type="match status" value="1"/>
</dbReference>
<dbReference type="AlphaFoldDB" id="A0AAP0CXH1"/>
<evidence type="ECO:0000313" key="3">
    <source>
        <dbReference type="EMBL" id="KAK9062270.1"/>
    </source>
</evidence>
<sequence length="580" mass="64485">MEGQPPLLKQPPPPPPSIEADVGSPANPTSGDSNFTVDKHTKPNSTTIIKKKMKNLKKRKDPQKSHIDVPADPPQQSSNSVSSSSSSTANVSRFKAKGIRLSTNRRNPRVFSGPVSQRPTGGEADALALPLGMSIAAFVAQVLEKKDATGEKMSADHLSEICTLAVKESLSNVSIRTFSFTTVFGDKFDCFVSNFERSFQSTLMTLRAISESSGNRERSYLQRESSSNDFHFSMKENTSTSNLEEQATIVGLDEDTNEHRNGQNSQQLACVPPNGLHSRVGYNYTQSSALTTFERSVNEQARSNDLKALEISLSMQKMRLKEAQIAVDCDSNVLERFKLSMGISKANFRAEKFKTELEDSRHAQLLKKCVDCLVFGLLFMIGCLAYGIYIHSYQRLIEATESCTPTKKSSSWWIPKPMSSFSSGFQVLWCQVQAISQLSAGLVIFAITYLLIRRSGTTNQTMPVTFILLLLGVVCGFSGKIGIDTLGGSGFHWLLFWEIFCMVHLFANICTSMLFRILHGRVNVVDQSPRRLWFPYWLRRVVFYAALLVVLPVICGLMPFAGAGEWFEHFRSLVADRVSE</sequence>
<proteinExistence type="predicted"/>
<dbReference type="GO" id="GO:0010090">
    <property type="term" value="P:trichome morphogenesis"/>
    <property type="evidence" value="ECO:0007669"/>
    <property type="project" value="InterPro"/>
</dbReference>
<gene>
    <name evidence="3" type="ORF">SSX86_019456</name>
</gene>
<evidence type="ECO:0000256" key="2">
    <source>
        <dbReference type="SAM" id="Phobius"/>
    </source>
</evidence>
<protein>
    <recommendedName>
        <fullName evidence="5">Protein CPR-5</fullName>
    </recommendedName>
</protein>
<name>A0AAP0CXH1_9ASTR</name>